<name>A0A644V2C2_9ZZZZ</name>
<dbReference type="PANTHER" id="PTHR30346:SF28">
    <property type="entry name" value="HTH-TYPE TRANSCRIPTIONAL REGULATOR CYNR"/>
    <property type="match status" value="1"/>
</dbReference>
<evidence type="ECO:0000259" key="5">
    <source>
        <dbReference type="PROSITE" id="PS50931"/>
    </source>
</evidence>
<keyword evidence="4" id="KW-0804">Transcription</keyword>
<dbReference type="Gene3D" id="1.10.10.10">
    <property type="entry name" value="Winged helix-like DNA-binding domain superfamily/Winged helix DNA-binding domain"/>
    <property type="match status" value="1"/>
</dbReference>
<keyword evidence="3" id="KW-0238">DNA-binding</keyword>
<dbReference type="PRINTS" id="PR00039">
    <property type="entry name" value="HTHLYSR"/>
</dbReference>
<evidence type="ECO:0000256" key="4">
    <source>
        <dbReference type="ARBA" id="ARBA00023163"/>
    </source>
</evidence>
<dbReference type="GO" id="GO:0032993">
    <property type="term" value="C:protein-DNA complex"/>
    <property type="evidence" value="ECO:0007669"/>
    <property type="project" value="TreeGrafter"/>
</dbReference>
<dbReference type="GO" id="GO:0003700">
    <property type="term" value="F:DNA-binding transcription factor activity"/>
    <property type="evidence" value="ECO:0007669"/>
    <property type="project" value="InterPro"/>
</dbReference>
<dbReference type="EMBL" id="VSSQ01000206">
    <property type="protein sequence ID" value="MPL85479.1"/>
    <property type="molecule type" value="Genomic_DNA"/>
</dbReference>
<sequence>MDFRRLRAFVEAVRQGGFSNAATTIFATQSTLRKPVKQLEDEIGLRLLDRIGQRSVMTPAGEVVHCQGLKLLVDCDDLLAE</sequence>
<dbReference type="SUPFAM" id="SSF46785">
    <property type="entry name" value="Winged helix' DNA-binding domain"/>
    <property type="match status" value="1"/>
</dbReference>
<comment type="caution">
    <text evidence="6">The sequence shown here is derived from an EMBL/GenBank/DDBJ whole genome shotgun (WGS) entry which is preliminary data.</text>
</comment>
<keyword evidence="2" id="KW-0805">Transcription regulation</keyword>
<organism evidence="6">
    <name type="scientific">bioreactor metagenome</name>
    <dbReference type="NCBI Taxonomy" id="1076179"/>
    <lineage>
        <taxon>unclassified sequences</taxon>
        <taxon>metagenomes</taxon>
        <taxon>ecological metagenomes</taxon>
    </lineage>
</organism>
<protein>
    <submittedName>
        <fullName evidence="6">HTH-type transcriptional regulator BenM</fullName>
    </submittedName>
</protein>
<evidence type="ECO:0000256" key="3">
    <source>
        <dbReference type="ARBA" id="ARBA00023125"/>
    </source>
</evidence>
<gene>
    <name evidence="6" type="primary">benM_2</name>
    <name evidence="6" type="ORF">SDC9_31448</name>
</gene>
<dbReference type="PROSITE" id="PS50931">
    <property type="entry name" value="HTH_LYSR"/>
    <property type="match status" value="1"/>
</dbReference>
<evidence type="ECO:0000256" key="2">
    <source>
        <dbReference type="ARBA" id="ARBA00023015"/>
    </source>
</evidence>
<proteinExistence type="inferred from homology"/>
<dbReference type="Pfam" id="PF00126">
    <property type="entry name" value="HTH_1"/>
    <property type="match status" value="1"/>
</dbReference>
<comment type="similarity">
    <text evidence="1">Belongs to the LysR transcriptional regulatory family.</text>
</comment>
<evidence type="ECO:0000256" key="1">
    <source>
        <dbReference type="ARBA" id="ARBA00009437"/>
    </source>
</evidence>
<dbReference type="GO" id="GO:0003677">
    <property type="term" value="F:DNA binding"/>
    <property type="evidence" value="ECO:0007669"/>
    <property type="project" value="UniProtKB-KW"/>
</dbReference>
<dbReference type="InterPro" id="IPR036388">
    <property type="entry name" value="WH-like_DNA-bd_sf"/>
</dbReference>
<dbReference type="InterPro" id="IPR000847">
    <property type="entry name" value="LysR_HTH_N"/>
</dbReference>
<dbReference type="PANTHER" id="PTHR30346">
    <property type="entry name" value="TRANSCRIPTIONAL DUAL REGULATOR HCAR-RELATED"/>
    <property type="match status" value="1"/>
</dbReference>
<feature type="domain" description="HTH lysR-type" evidence="5">
    <location>
        <begin position="1"/>
        <end position="58"/>
    </location>
</feature>
<dbReference type="InterPro" id="IPR036390">
    <property type="entry name" value="WH_DNA-bd_sf"/>
</dbReference>
<accession>A0A644V2C2</accession>
<dbReference type="AlphaFoldDB" id="A0A644V2C2"/>
<evidence type="ECO:0000313" key="6">
    <source>
        <dbReference type="EMBL" id="MPL85479.1"/>
    </source>
</evidence>
<reference evidence="6" key="1">
    <citation type="submission" date="2019-08" db="EMBL/GenBank/DDBJ databases">
        <authorList>
            <person name="Kucharzyk K."/>
            <person name="Murdoch R.W."/>
            <person name="Higgins S."/>
            <person name="Loffler F."/>
        </authorList>
    </citation>
    <scope>NUCLEOTIDE SEQUENCE</scope>
</reference>